<dbReference type="Proteomes" id="UP001064879">
    <property type="component" value="Chromosome"/>
</dbReference>
<name>A0ABY5SLJ1_9MICO</name>
<feature type="transmembrane region" description="Helical" evidence="1">
    <location>
        <begin position="114"/>
        <end position="135"/>
    </location>
</feature>
<proteinExistence type="predicted"/>
<keyword evidence="1" id="KW-0472">Membrane</keyword>
<evidence type="ECO:0000256" key="1">
    <source>
        <dbReference type="SAM" id="Phobius"/>
    </source>
</evidence>
<dbReference type="RefSeq" id="WP_265418032.1">
    <property type="nucleotide sequence ID" value="NZ_CP093443.1"/>
</dbReference>
<keyword evidence="3" id="KW-1185">Reference proteome</keyword>
<organism evidence="2 3">
    <name type="scientific">Brevibacterium spongiae</name>
    <dbReference type="NCBI Taxonomy" id="2909672"/>
    <lineage>
        <taxon>Bacteria</taxon>
        <taxon>Bacillati</taxon>
        <taxon>Actinomycetota</taxon>
        <taxon>Actinomycetes</taxon>
        <taxon>Micrococcales</taxon>
        <taxon>Brevibacteriaceae</taxon>
        <taxon>Brevibacterium</taxon>
    </lineage>
</organism>
<dbReference type="InterPro" id="IPR009324">
    <property type="entry name" value="DUF981"/>
</dbReference>
<feature type="transmembrane region" description="Helical" evidence="1">
    <location>
        <begin position="20"/>
        <end position="41"/>
    </location>
</feature>
<sequence length="273" mass="28412">MKTFFTGVESPGMIDWASMPTYNTIMSIAVGAGLLAVVLFYRELSKASVAGGDGSPSGRATGSTVSTWRGRAAGLNTDGWALTFGVLGLILTGTGLHMSLTWPLASGGFAFDNVIFGETSLAFGVLMLAAAWYLWKRGVDLKADSDPLGRAASTVRPLSIFIAALGLALFAIALAGIVYQLFAAPPQEPISGAFAEHPLIEATFMSLLFALVGIGAVVFPFAVRAVLKAPVDAPVKSGAVTVAGVVWTITGIVFVLFGAMNFYTHIGLIVNTM</sequence>
<feature type="transmembrane region" description="Helical" evidence="1">
    <location>
        <begin position="79"/>
        <end position="102"/>
    </location>
</feature>
<evidence type="ECO:0000313" key="3">
    <source>
        <dbReference type="Proteomes" id="UP001064879"/>
    </source>
</evidence>
<feature type="transmembrane region" description="Helical" evidence="1">
    <location>
        <begin position="202"/>
        <end position="227"/>
    </location>
</feature>
<feature type="transmembrane region" description="Helical" evidence="1">
    <location>
        <begin position="158"/>
        <end position="182"/>
    </location>
</feature>
<protein>
    <submittedName>
        <fullName evidence="2">DUF981 domain-containing protein</fullName>
    </submittedName>
</protein>
<keyword evidence="1" id="KW-1133">Transmembrane helix</keyword>
<accession>A0ABY5SLJ1</accession>
<keyword evidence="1" id="KW-0812">Transmembrane</keyword>
<reference evidence="2" key="1">
    <citation type="submission" date="2022-03" db="EMBL/GenBank/DDBJ databases">
        <title>Brevibacterium spongiae sp. nov., isolated from marine sponge.</title>
        <authorList>
            <person name="Li Z."/>
            <person name="Zhang M."/>
        </authorList>
    </citation>
    <scope>NUCLEOTIDE SEQUENCE</scope>
    <source>
        <strain evidence="2">WHS-Z9</strain>
    </source>
</reference>
<evidence type="ECO:0000313" key="2">
    <source>
        <dbReference type="EMBL" id="UVI35402.1"/>
    </source>
</evidence>
<dbReference type="Pfam" id="PF06168">
    <property type="entry name" value="DUF981"/>
    <property type="match status" value="1"/>
</dbReference>
<dbReference type="EMBL" id="CP093443">
    <property type="protein sequence ID" value="UVI35402.1"/>
    <property type="molecule type" value="Genomic_DNA"/>
</dbReference>
<gene>
    <name evidence="2" type="ORF">L1F31_14950</name>
</gene>
<feature type="transmembrane region" description="Helical" evidence="1">
    <location>
        <begin position="239"/>
        <end position="263"/>
    </location>
</feature>